<dbReference type="RefSeq" id="WP_211429159.1">
    <property type="nucleotide sequence ID" value="NZ_CP072648.1"/>
</dbReference>
<keyword evidence="1" id="KW-0812">Transmembrane</keyword>
<name>A0ABX8BCA4_9BACT</name>
<gene>
    <name evidence="2" type="ORF">J8C06_02180</name>
</gene>
<evidence type="ECO:0000313" key="2">
    <source>
        <dbReference type="EMBL" id="QUW03268.1"/>
    </source>
</evidence>
<dbReference type="EMBL" id="CP072648">
    <property type="protein sequence ID" value="QUW03268.1"/>
    <property type="molecule type" value="Genomic_DNA"/>
</dbReference>
<proteinExistence type="predicted"/>
<feature type="transmembrane region" description="Helical" evidence="1">
    <location>
        <begin position="81"/>
        <end position="105"/>
    </location>
</feature>
<sequence>MAKCQVIRRQLEAVEHEPDAHLPAEVGEHLDQCVHCRAYVVQMQTLRTLLSEQPRVMPPATFDAEIRLRLGREAHRFREPFLAWIPTPALAVLAVAVVVTSALAVRSSMQMVLQSPPTVAEAVALPTLPERALATALSVQLASSLPPAPISTATPRMTLTPSRLGRATSTTTRRTGPAADANGVVVLWRGRTGERVMRLPSVVYGVQPVLERRSAAEGESSDNSVF</sequence>
<evidence type="ECO:0000256" key="1">
    <source>
        <dbReference type="SAM" id="Phobius"/>
    </source>
</evidence>
<keyword evidence="1" id="KW-1133">Transmembrane helix</keyword>
<evidence type="ECO:0000313" key="3">
    <source>
        <dbReference type="Proteomes" id="UP000676506"/>
    </source>
</evidence>
<organism evidence="2 3">
    <name type="scientific">Chloracidobacterium validum</name>
    <dbReference type="NCBI Taxonomy" id="2821543"/>
    <lineage>
        <taxon>Bacteria</taxon>
        <taxon>Pseudomonadati</taxon>
        <taxon>Acidobacteriota</taxon>
        <taxon>Terriglobia</taxon>
        <taxon>Terriglobales</taxon>
        <taxon>Acidobacteriaceae</taxon>
        <taxon>Chloracidobacterium</taxon>
    </lineage>
</organism>
<protein>
    <recommendedName>
        <fullName evidence="4">Zinc-finger domain-containing protein</fullName>
    </recommendedName>
</protein>
<evidence type="ECO:0008006" key="4">
    <source>
        <dbReference type="Google" id="ProtNLM"/>
    </source>
</evidence>
<reference evidence="2 3" key="1">
    <citation type="submission" date="2021-03" db="EMBL/GenBank/DDBJ databases">
        <title>Genomic and phenotypic characterization of Chloracidobacterium isolates provides evidence for multiple species.</title>
        <authorList>
            <person name="Saini M.K."/>
            <person name="Costas A.M.G."/>
            <person name="Tank M."/>
            <person name="Bryant D.A."/>
        </authorList>
    </citation>
    <scope>NUCLEOTIDE SEQUENCE [LARGE SCALE GENOMIC DNA]</scope>
    <source>
        <strain evidence="2 3">BV2-C</strain>
    </source>
</reference>
<dbReference type="Proteomes" id="UP000676506">
    <property type="component" value="Chromosome 1"/>
</dbReference>
<accession>A0ABX8BCA4</accession>
<keyword evidence="3" id="KW-1185">Reference proteome</keyword>
<keyword evidence="1" id="KW-0472">Membrane</keyword>